<sequence>MRLLLFSLVPALLLAQPPGWAVGWGGLDPANADSAGNLREERDEARAQLARCLQGEDAALKGPGKTDWPFRKRPETPVWPFLLGGISLVLLGAVCLWQTRRPPVATGGKFLSIEPDLRVPLRGRRQAAQTAQEMQHGSWADFCRPVVLLRALRSRLSPMRCRPSEILEACRRKAWRLVPSMPGATQNCECSGRIGDISAKLGAFAAPARALVSGCSSCAAKMRKILRGFWRSDDWDLDEEPGLETPVLWRQRAQSARQALQKAQAQLERCLAEAAQRVEETRKKAEAAEAENLRLAKQLAEWKSRAEAAEQLARKSRGEVEELKASFKKAEETASKARQELQSARRRAEVAETIAVRTARVRDVRGERQSQEDRSTSRTRKLDLEARSQPGTPHASPSPRPSLTKASSPSTSTKDKAGSQPGTPRQSAQDQPVRAARRPTAKARAARLPTEGSSTSSLGPISLEDVPKEFHRSSSGPAGTQAREEKTASHEFSYNRALAMLKFAETRAGGSGVPSATSSMQSLPGRVEETLQGLAPVKSSKSGSSAQRFTRVPRLSLDGDALLLTAVAVSLYWRAPFAASNFASSRCAVPKFWLSDGYCSEIRMSKTLMLQVPYFELAHAQVPRLSNFEFFRPALARFDGVGLILMGEVSERIVQRVVAHLADVRNCLRACVKRTEDVAIQRLLTVLAEMMDEKTDYDMQKVLAHLDPREKETCSKIQWPPANLNAALWQRTRIPHVGGA</sequence>
<name>A0A1Q9CC72_SYMMI</name>
<proteinExistence type="predicted"/>
<keyword evidence="3" id="KW-0732">Signal</keyword>
<accession>A0A1Q9CC72</accession>
<protein>
    <submittedName>
        <fullName evidence="4">Uncharacterized protein</fullName>
    </submittedName>
</protein>
<feature type="compositionally biased region" description="Polar residues" evidence="2">
    <location>
        <begin position="420"/>
        <end position="430"/>
    </location>
</feature>
<dbReference type="AlphaFoldDB" id="A0A1Q9CC72"/>
<keyword evidence="5" id="KW-1185">Reference proteome</keyword>
<feature type="compositionally biased region" description="Basic residues" evidence="2">
    <location>
        <begin position="435"/>
        <end position="445"/>
    </location>
</feature>
<gene>
    <name evidence="4" type="ORF">AK812_SmicGene39054</name>
</gene>
<dbReference type="EMBL" id="LSRX01001372">
    <property type="protein sequence ID" value="OLP80529.1"/>
    <property type="molecule type" value="Genomic_DNA"/>
</dbReference>
<evidence type="ECO:0000313" key="4">
    <source>
        <dbReference type="EMBL" id="OLP80529.1"/>
    </source>
</evidence>
<comment type="caution">
    <text evidence="4">The sequence shown here is derived from an EMBL/GenBank/DDBJ whole genome shotgun (WGS) entry which is preliminary data.</text>
</comment>
<feature type="region of interest" description="Disordered" evidence="2">
    <location>
        <begin position="361"/>
        <end position="488"/>
    </location>
</feature>
<evidence type="ECO:0000256" key="1">
    <source>
        <dbReference type="SAM" id="Coils"/>
    </source>
</evidence>
<reference evidence="4 5" key="1">
    <citation type="submission" date="2016-02" db="EMBL/GenBank/DDBJ databases">
        <title>Genome analysis of coral dinoflagellate symbionts highlights evolutionary adaptations to a symbiotic lifestyle.</title>
        <authorList>
            <person name="Aranda M."/>
            <person name="Li Y."/>
            <person name="Liew Y.J."/>
            <person name="Baumgarten S."/>
            <person name="Simakov O."/>
            <person name="Wilson M."/>
            <person name="Piel J."/>
            <person name="Ashoor H."/>
            <person name="Bougouffa S."/>
            <person name="Bajic V.B."/>
            <person name="Ryu T."/>
            <person name="Ravasi T."/>
            <person name="Bayer T."/>
            <person name="Micklem G."/>
            <person name="Kim H."/>
            <person name="Bhak J."/>
            <person name="Lajeunesse T.C."/>
            <person name="Voolstra C.R."/>
        </authorList>
    </citation>
    <scope>NUCLEOTIDE SEQUENCE [LARGE SCALE GENOMIC DNA]</scope>
    <source>
        <strain evidence="4 5">CCMP2467</strain>
    </source>
</reference>
<organism evidence="4 5">
    <name type="scientific">Symbiodinium microadriaticum</name>
    <name type="common">Dinoflagellate</name>
    <name type="synonym">Zooxanthella microadriatica</name>
    <dbReference type="NCBI Taxonomy" id="2951"/>
    <lineage>
        <taxon>Eukaryota</taxon>
        <taxon>Sar</taxon>
        <taxon>Alveolata</taxon>
        <taxon>Dinophyceae</taxon>
        <taxon>Suessiales</taxon>
        <taxon>Symbiodiniaceae</taxon>
        <taxon>Symbiodinium</taxon>
    </lineage>
</organism>
<dbReference type="OrthoDB" id="436778at2759"/>
<feature type="chain" id="PRO_5012977440" evidence="3">
    <location>
        <begin position="16"/>
        <end position="740"/>
    </location>
</feature>
<feature type="coiled-coil region" evidence="1">
    <location>
        <begin position="253"/>
        <end position="354"/>
    </location>
</feature>
<feature type="signal peptide" evidence="3">
    <location>
        <begin position="1"/>
        <end position="15"/>
    </location>
</feature>
<evidence type="ECO:0000256" key="2">
    <source>
        <dbReference type="SAM" id="MobiDB-lite"/>
    </source>
</evidence>
<feature type="compositionally biased region" description="Basic and acidic residues" evidence="2">
    <location>
        <begin position="361"/>
        <end position="386"/>
    </location>
</feature>
<evidence type="ECO:0000313" key="5">
    <source>
        <dbReference type="Proteomes" id="UP000186817"/>
    </source>
</evidence>
<dbReference type="Proteomes" id="UP000186817">
    <property type="component" value="Unassembled WGS sequence"/>
</dbReference>
<evidence type="ECO:0000256" key="3">
    <source>
        <dbReference type="SAM" id="SignalP"/>
    </source>
</evidence>
<keyword evidence="1" id="KW-0175">Coiled coil</keyword>